<proteinExistence type="predicted"/>
<dbReference type="Proteomes" id="UP000253215">
    <property type="component" value="Unassembled WGS sequence"/>
</dbReference>
<accession>A0A368UAP3</accession>
<sequence length="170" mass="18889">MKKVFYKLSILVLTISLVFPLLMLPIHIAKAESVVENQSITNEEQKLADALQFMFDNAVSYDQKGNVKDINFDVIYEKYGYSEELAELEETVQYEKTLKADVGHCTIVAIQDVLGVAAISALMKGGITRLLQRKAATEIAKLVARTAIKNIAPAVAAASLIWSFGRCMWF</sequence>
<evidence type="ECO:0000313" key="2">
    <source>
        <dbReference type="Proteomes" id="UP000253215"/>
    </source>
</evidence>
<dbReference type="AlphaFoldDB" id="A0A368UAP3"/>
<dbReference type="EMBL" id="NETH01000081">
    <property type="protein sequence ID" value="RCW16109.1"/>
    <property type="molecule type" value="Genomic_DNA"/>
</dbReference>
<organism evidence="1 2">
    <name type="scientific">Streptococcus gallolyticus</name>
    <dbReference type="NCBI Taxonomy" id="315405"/>
    <lineage>
        <taxon>Bacteria</taxon>
        <taxon>Bacillati</taxon>
        <taxon>Bacillota</taxon>
        <taxon>Bacilli</taxon>
        <taxon>Lactobacillales</taxon>
        <taxon>Streptococcaceae</taxon>
        <taxon>Streptococcus</taxon>
    </lineage>
</organism>
<name>A0A368UAP3_9STRE</name>
<evidence type="ECO:0000313" key="1">
    <source>
        <dbReference type="EMBL" id="RCW16109.1"/>
    </source>
</evidence>
<reference evidence="1 2" key="1">
    <citation type="journal article" date="2018" name="Sci. Rep.">
        <title>Network-guided genomic and metagenomic analysis of the faecal microbiota of the critically endangered kakapo.</title>
        <authorList>
            <person name="Waite D.W."/>
            <person name="Dsouza M."/>
            <person name="Sekiguchi Y."/>
            <person name="Hugenholtz P."/>
            <person name="Taylor M.W."/>
        </authorList>
    </citation>
    <scope>NUCLEOTIDE SEQUENCE [LARGE SCALE GENOMIC DNA]</scope>
    <source>
        <strain evidence="1 2">BI02</strain>
    </source>
</reference>
<comment type="caution">
    <text evidence="1">The sequence shown here is derived from an EMBL/GenBank/DDBJ whole genome shotgun (WGS) entry which is preliminary data.</text>
</comment>
<protein>
    <submittedName>
        <fullName evidence="1">Uncharacterized protein</fullName>
    </submittedName>
</protein>
<gene>
    <name evidence="1" type="ORF">CAC02_10480</name>
</gene>